<dbReference type="EC" id="2.1.1.74" evidence="9"/>
<evidence type="ECO:0000256" key="6">
    <source>
        <dbReference type="ARBA" id="ARBA00022827"/>
    </source>
</evidence>
<evidence type="ECO:0000256" key="3">
    <source>
        <dbReference type="ARBA" id="ARBA00022603"/>
    </source>
</evidence>
<dbReference type="HAMAP" id="MF_01037">
    <property type="entry name" value="TrmFO"/>
    <property type="match status" value="1"/>
</dbReference>
<dbReference type="InterPro" id="IPR036188">
    <property type="entry name" value="FAD/NAD-bd_sf"/>
</dbReference>
<dbReference type="InterPro" id="IPR004417">
    <property type="entry name" value="TrmFO"/>
</dbReference>
<keyword evidence="3 9" id="KW-0489">Methyltransferase</keyword>
<keyword evidence="7" id="KW-0521">NADP</keyword>
<keyword evidence="2" id="KW-0963">Cytoplasm</keyword>
<accession>A0A3B0VN37</accession>
<dbReference type="InterPro" id="IPR040131">
    <property type="entry name" value="MnmG_N"/>
</dbReference>
<keyword evidence="6" id="KW-0274">FAD</keyword>
<dbReference type="GO" id="GO:0047151">
    <property type="term" value="F:tRNA (uracil(54)-C5)-methyltransferase activity, 5,10-methylenetetrahydrofolate-dependent"/>
    <property type="evidence" value="ECO:0007669"/>
    <property type="project" value="UniProtKB-EC"/>
</dbReference>
<keyword evidence="4" id="KW-0285">Flavoprotein</keyword>
<evidence type="ECO:0000256" key="7">
    <source>
        <dbReference type="ARBA" id="ARBA00022857"/>
    </source>
</evidence>
<dbReference type="InterPro" id="IPR002218">
    <property type="entry name" value="MnmG-rel"/>
</dbReference>
<dbReference type="Gene3D" id="3.50.50.60">
    <property type="entry name" value="FAD/NAD(P)-binding domain"/>
    <property type="match status" value="2"/>
</dbReference>
<dbReference type="PANTHER" id="PTHR11806:SF2">
    <property type="entry name" value="METHYLENETETRAHYDROFOLATE--TRNA-(URACIL-5-)-METHYLTRANSFERASE TRMFO"/>
    <property type="match status" value="1"/>
</dbReference>
<dbReference type="GO" id="GO:0005829">
    <property type="term" value="C:cytosol"/>
    <property type="evidence" value="ECO:0007669"/>
    <property type="project" value="TreeGrafter"/>
</dbReference>
<protein>
    <submittedName>
        <fullName evidence="9">Methylenetetrahydrofolate--tRNA-(Uracil-5-)-methyltransferase TrmFO</fullName>
        <ecNumber evidence="9">2.1.1.74</ecNumber>
    </submittedName>
</protein>
<dbReference type="NCBIfam" id="NF003739">
    <property type="entry name" value="PRK05335.1"/>
    <property type="match status" value="1"/>
</dbReference>
<dbReference type="GO" id="GO:0002098">
    <property type="term" value="P:tRNA wobble uridine modification"/>
    <property type="evidence" value="ECO:0007669"/>
    <property type="project" value="TreeGrafter"/>
</dbReference>
<reference evidence="9" key="1">
    <citation type="submission" date="2018-06" db="EMBL/GenBank/DDBJ databases">
        <authorList>
            <person name="Zhirakovskaya E."/>
        </authorList>
    </citation>
    <scope>NUCLEOTIDE SEQUENCE</scope>
</reference>
<evidence type="ECO:0000256" key="1">
    <source>
        <dbReference type="ARBA" id="ARBA00001974"/>
    </source>
</evidence>
<keyword evidence="5 9" id="KW-0808">Transferase</keyword>
<dbReference type="Pfam" id="PF01134">
    <property type="entry name" value="GIDA"/>
    <property type="match status" value="1"/>
</dbReference>
<dbReference type="AlphaFoldDB" id="A0A3B0VN37"/>
<name>A0A3B0VN37_9ZZZZ</name>
<dbReference type="GO" id="GO:0030488">
    <property type="term" value="P:tRNA methylation"/>
    <property type="evidence" value="ECO:0007669"/>
    <property type="project" value="TreeGrafter"/>
</dbReference>
<evidence type="ECO:0000256" key="4">
    <source>
        <dbReference type="ARBA" id="ARBA00022630"/>
    </source>
</evidence>
<evidence type="ECO:0000313" key="9">
    <source>
        <dbReference type="EMBL" id="VAW39737.1"/>
    </source>
</evidence>
<comment type="cofactor">
    <cofactor evidence="1">
        <name>FAD</name>
        <dbReference type="ChEBI" id="CHEBI:57692"/>
    </cofactor>
</comment>
<evidence type="ECO:0000256" key="5">
    <source>
        <dbReference type="ARBA" id="ARBA00022679"/>
    </source>
</evidence>
<dbReference type="PROSITE" id="PS51257">
    <property type="entry name" value="PROKAR_LIPOPROTEIN"/>
    <property type="match status" value="1"/>
</dbReference>
<dbReference type="PANTHER" id="PTHR11806">
    <property type="entry name" value="GLUCOSE INHIBITED DIVISION PROTEIN A"/>
    <property type="match status" value="1"/>
</dbReference>
<organism evidence="9">
    <name type="scientific">hydrothermal vent metagenome</name>
    <dbReference type="NCBI Taxonomy" id="652676"/>
    <lineage>
        <taxon>unclassified sequences</taxon>
        <taxon>metagenomes</taxon>
        <taxon>ecological metagenomes</taxon>
    </lineage>
</organism>
<dbReference type="NCBIfam" id="TIGR00137">
    <property type="entry name" value="gid_trmFO"/>
    <property type="match status" value="1"/>
</dbReference>
<evidence type="ECO:0000256" key="2">
    <source>
        <dbReference type="ARBA" id="ARBA00022490"/>
    </source>
</evidence>
<dbReference type="SUPFAM" id="SSF51905">
    <property type="entry name" value="FAD/NAD(P)-binding domain"/>
    <property type="match status" value="1"/>
</dbReference>
<feature type="domain" description="MnmG N-terminal" evidence="8">
    <location>
        <begin position="13"/>
        <end position="380"/>
    </location>
</feature>
<evidence type="ECO:0000259" key="8">
    <source>
        <dbReference type="Pfam" id="PF01134"/>
    </source>
</evidence>
<dbReference type="EMBL" id="UOEX01000298">
    <property type="protein sequence ID" value="VAW39737.1"/>
    <property type="molecule type" value="Genomic_DNA"/>
</dbReference>
<gene>
    <name evidence="9" type="ORF">MNBD_DELTA03-313</name>
</gene>
<dbReference type="GO" id="GO:0050660">
    <property type="term" value="F:flavin adenine dinucleotide binding"/>
    <property type="evidence" value="ECO:0007669"/>
    <property type="project" value="InterPro"/>
</dbReference>
<sequence length="454" mass="49736">MKAEDGVNSAPLVTIIGGGLAGCEAAWAAAGMGCRVRLYEMKPRRFSPAHTMPQLAELVCSNSLRSDAPDSAVGLLKEEMRRLGSLLIRVAEECRVPAGKALAVDRQQFAAAVTRQLKAHPAIEIINEEVRELAPDCGLDPTAPSVLATGPLTTEELTASLARFTGRDYLSFYDAIAPIIAVDSLDRTIVYQASRYDDGPGDYLNCPFDEEQYKRFIRALKEAAKVPFKDFEKPKYFEGCLPIEVMVERGDNTPRFGPMKPVGLPDPRTGREPYAVVQLRLENRAATMVNMVGFQTKLAYGEQKRVFSMIPGLEGAEFVRLGSIHRNTFIQAPELLNRYLQFKERPGLLAAGQISGVEGYVESMAMGILAGRNAACLALGLPLTAPPADTAHGALLNHLTNREVKNFQPSNINFGLFPRLDKRLPKKLKGKYRAEIALASLENWLAAEGRPLPL</sequence>
<proteinExistence type="inferred from homology"/>